<dbReference type="AlphaFoldDB" id="A0A5P1F544"/>
<gene>
    <name evidence="1" type="ORF">A4U43_C04F29510</name>
</gene>
<accession>A0A5P1F544</accession>
<proteinExistence type="predicted"/>
<dbReference type="EMBL" id="CM007384">
    <property type="protein sequence ID" value="ONK73302.1"/>
    <property type="molecule type" value="Genomic_DNA"/>
</dbReference>
<evidence type="ECO:0000313" key="1">
    <source>
        <dbReference type="EMBL" id="ONK73302.1"/>
    </source>
</evidence>
<keyword evidence="2" id="KW-1185">Reference proteome</keyword>
<reference evidence="2" key="1">
    <citation type="journal article" date="2017" name="Nat. Commun.">
        <title>The asparagus genome sheds light on the origin and evolution of a young Y chromosome.</title>
        <authorList>
            <person name="Harkess A."/>
            <person name="Zhou J."/>
            <person name="Xu C."/>
            <person name="Bowers J.E."/>
            <person name="Van der Hulst R."/>
            <person name="Ayyampalayam S."/>
            <person name="Mercati F."/>
            <person name="Riccardi P."/>
            <person name="McKain M.R."/>
            <person name="Kakrana A."/>
            <person name="Tang H."/>
            <person name="Ray J."/>
            <person name="Groenendijk J."/>
            <person name="Arikit S."/>
            <person name="Mathioni S.M."/>
            <person name="Nakano M."/>
            <person name="Shan H."/>
            <person name="Telgmann-Rauber A."/>
            <person name="Kanno A."/>
            <person name="Yue Z."/>
            <person name="Chen H."/>
            <person name="Li W."/>
            <person name="Chen Y."/>
            <person name="Xu X."/>
            <person name="Zhang Y."/>
            <person name="Luo S."/>
            <person name="Chen H."/>
            <person name="Gao J."/>
            <person name="Mao Z."/>
            <person name="Pires J.C."/>
            <person name="Luo M."/>
            <person name="Kudrna D."/>
            <person name="Wing R.A."/>
            <person name="Meyers B.C."/>
            <person name="Yi K."/>
            <person name="Kong H."/>
            <person name="Lavrijsen P."/>
            <person name="Sunseri F."/>
            <person name="Falavigna A."/>
            <person name="Ye Y."/>
            <person name="Leebens-Mack J.H."/>
            <person name="Chen G."/>
        </authorList>
    </citation>
    <scope>NUCLEOTIDE SEQUENCE [LARGE SCALE GENOMIC DNA]</scope>
    <source>
        <strain evidence="2">cv. DH0086</strain>
    </source>
</reference>
<sequence length="108" mass="12893">MFPKIKCYYCNQNLFFPYFFSSVSCGQISLLRLGYFLDFSCHVHLELRRVELNLKINLWPKKLGIEAWLTHTSWHTRNVKVTLMKKRNNRRGRFKGRSVVGTQNLLCH</sequence>
<protein>
    <submittedName>
        <fullName evidence="1">Uncharacterized protein</fullName>
    </submittedName>
</protein>
<evidence type="ECO:0000313" key="2">
    <source>
        <dbReference type="Proteomes" id="UP000243459"/>
    </source>
</evidence>
<organism evidence="1 2">
    <name type="scientific">Asparagus officinalis</name>
    <name type="common">Garden asparagus</name>
    <dbReference type="NCBI Taxonomy" id="4686"/>
    <lineage>
        <taxon>Eukaryota</taxon>
        <taxon>Viridiplantae</taxon>
        <taxon>Streptophyta</taxon>
        <taxon>Embryophyta</taxon>
        <taxon>Tracheophyta</taxon>
        <taxon>Spermatophyta</taxon>
        <taxon>Magnoliopsida</taxon>
        <taxon>Liliopsida</taxon>
        <taxon>Asparagales</taxon>
        <taxon>Asparagaceae</taxon>
        <taxon>Asparagoideae</taxon>
        <taxon>Asparagus</taxon>
    </lineage>
</organism>
<dbReference type="Gramene" id="ONK73302">
    <property type="protein sequence ID" value="ONK73302"/>
    <property type="gene ID" value="A4U43_C04F29510"/>
</dbReference>
<dbReference type="PROSITE" id="PS51257">
    <property type="entry name" value="PROKAR_LIPOPROTEIN"/>
    <property type="match status" value="1"/>
</dbReference>
<name>A0A5P1F544_ASPOF</name>
<dbReference type="Proteomes" id="UP000243459">
    <property type="component" value="Chromosome 4"/>
</dbReference>